<protein>
    <submittedName>
        <fullName evidence="2">Uncharacterized protein</fullName>
    </submittedName>
</protein>
<feature type="region of interest" description="Disordered" evidence="1">
    <location>
        <begin position="261"/>
        <end position="385"/>
    </location>
</feature>
<proteinExistence type="predicted"/>
<reference evidence="2 3" key="1">
    <citation type="submission" date="2020-08" db="EMBL/GenBank/DDBJ databases">
        <title>Sequencing the genomes of 1000 actinobacteria strains.</title>
        <authorList>
            <person name="Klenk H.-P."/>
        </authorList>
    </citation>
    <scope>NUCLEOTIDE SEQUENCE [LARGE SCALE GENOMIC DNA]</scope>
    <source>
        <strain evidence="2 3">DSM 17294</strain>
    </source>
</reference>
<dbReference type="EMBL" id="JACHNF010000001">
    <property type="protein sequence ID" value="MBB5982007.1"/>
    <property type="molecule type" value="Genomic_DNA"/>
</dbReference>
<evidence type="ECO:0000313" key="3">
    <source>
        <dbReference type="Proteomes" id="UP000558997"/>
    </source>
</evidence>
<evidence type="ECO:0000256" key="1">
    <source>
        <dbReference type="SAM" id="MobiDB-lite"/>
    </source>
</evidence>
<feature type="compositionally biased region" description="Pro residues" evidence="1">
    <location>
        <begin position="340"/>
        <end position="352"/>
    </location>
</feature>
<gene>
    <name evidence="2" type="ORF">HDA44_005348</name>
</gene>
<name>A0A841E0R6_9ACTN</name>
<dbReference type="AlphaFoldDB" id="A0A841E0R6"/>
<dbReference type="Proteomes" id="UP000558997">
    <property type="component" value="Unassembled WGS sequence"/>
</dbReference>
<comment type="caution">
    <text evidence="2">The sequence shown here is derived from an EMBL/GenBank/DDBJ whole genome shotgun (WGS) entry which is preliminary data.</text>
</comment>
<accession>A0A841E0R6</accession>
<organism evidence="2 3">
    <name type="scientific">Kribbella solani</name>
    <dbReference type="NCBI Taxonomy" id="236067"/>
    <lineage>
        <taxon>Bacteria</taxon>
        <taxon>Bacillati</taxon>
        <taxon>Actinomycetota</taxon>
        <taxon>Actinomycetes</taxon>
        <taxon>Propionibacteriales</taxon>
        <taxon>Kribbellaceae</taxon>
        <taxon>Kribbella</taxon>
    </lineage>
</organism>
<keyword evidence="3" id="KW-1185">Reference proteome</keyword>
<dbReference type="RefSeq" id="WP_184838933.1">
    <property type="nucleotide sequence ID" value="NZ_JACHNF010000001.1"/>
</dbReference>
<evidence type="ECO:0000313" key="2">
    <source>
        <dbReference type="EMBL" id="MBB5982007.1"/>
    </source>
</evidence>
<sequence length="385" mass="42528">MIESTGAILGLAHWDGTLYLDREAIIDPLHHLYAHAGETHSAATLISYRESLATLLHEQAHFLGPTNATQEAARDAFIKPGSRQLEEGITEAWAQDHLDAYLHHLGIDKAAPGITSIQAPGYYAAFVPAVRTLTTDLESRNNLAPGELLALLNRQTAAGQLPTLVALTYNSTRLPDLEPPNAPTRDRLESILRSGLAHLDNFEFAPPETATANSLTTAHQLLDHLHHEIQSAESAYTFRPHLTAIRPTESRHALLPHLDEAQRSESRHTLHPHLDEVRPTESTHTLNPHRDEAQRSESRQTLRPHLDELRPAESTYTLRPHEHATPSPTHTALAGVAPPSRRPTPPPQPTSPTPRALVSPHHPSTGTRPQPPRPNPQPRDLHQTR</sequence>
<feature type="compositionally biased region" description="Basic and acidic residues" evidence="1">
    <location>
        <begin position="261"/>
        <end position="281"/>
    </location>
</feature>
<feature type="compositionally biased region" description="Basic and acidic residues" evidence="1">
    <location>
        <begin position="288"/>
        <end position="311"/>
    </location>
</feature>